<feature type="transmembrane region" description="Helical" evidence="1">
    <location>
        <begin position="140"/>
        <end position="161"/>
    </location>
</feature>
<feature type="transmembrane region" description="Helical" evidence="1">
    <location>
        <begin position="106"/>
        <end position="128"/>
    </location>
</feature>
<feature type="transmembrane region" description="Helical" evidence="1">
    <location>
        <begin position="259"/>
        <end position="279"/>
    </location>
</feature>
<keyword evidence="1" id="KW-0812">Transmembrane</keyword>
<reference evidence="2 3" key="1">
    <citation type="submission" date="2019-10" db="EMBL/GenBank/DDBJ databases">
        <title>Taxonomy of Antarctic Massilia spp.: description of Massilia rubra sp. nov., Massilia aquatica sp. nov., Massilia mucilaginosa sp. nov., Massilia frigida sp. nov. isolated from streams, lakes and regoliths.</title>
        <authorList>
            <person name="Holochova P."/>
            <person name="Sedlacek I."/>
            <person name="Kralova S."/>
            <person name="Maslanova I."/>
            <person name="Busse H.-J."/>
            <person name="Stankova E."/>
            <person name="Vrbovska V."/>
            <person name="Kovarovic V."/>
            <person name="Bartak M."/>
            <person name="Svec P."/>
            <person name="Pantucek R."/>
        </authorList>
    </citation>
    <scope>NUCLEOTIDE SEQUENCE [LARGE SCALE GENOMIC DNA]</scope>
    <source>
        <strain evidence="2 3">CCM 8694</strain>
    </source>
</reference>
<protein>
    <submittedName>
        <fullName evidence="2">Uncharacterized protein</fullName>
    </submittedName>
</protein>
<sequence>MTPQSSPDARTSGGVVQNAAAYGVATPRPGLLLTLLLLIAICIVALTAIDLATMSARLASLGSSAEAGKLPVDALRSSQLNSSLFISAFMIGVLALIAFGHNWARWVWLIVCMLVGFLVALGTLMLMFTYSMDAALLKCAVYLILFVLSCMLFAPSCNAWFRRIKEIRNNPRLQPASGTAVPAAAAADGQPYHPYAPPGGMSGAPAAPVAIPPRPRTISLAVALFLLNAVLGMVLTVIYLPDMFAVQNALLGEGLMKKLTYGGLVFGIVLMLVVLYFIARGSNVARWIWTVIAVFGFLNAYTGLRMAFAISSTYGGLTAFSQLVSLAGTILLFLPVSNQWIRQVRLANGR</sequence>
<organism evidence="2 3">
    <name type="scientific">Massilia genomosp. 1</name>
    <dbReference type="NCBI Taxonomy" id="2609280"/>
    <lineage>
        <taxon>Bacteria</taxon>
        <taxon>Pseudomonadati</taxon>
        <taxon>Pseudomonadota</taxon>
        <taxon>Betaproteobacteria</taxon>
        <taxon>Burkholderiales</taxon>
        <taxon>Oxalobacteraceae</taxon>
        <taxon>Telluria group</taxon>
        <taxon>Massilia</taxon>
    </lineage>
</organism>
<feature type="transmembrane region" description="Helical" evidence="1">
    <location>
        <begin position="31"/>
        <end position="49"/>
    </location>
</feature>
<feature type="transmembrane region" description="Helical" evidence="1">
    <location>
        <begin position="80"/>
        <end position="99"/>
    </location>
</feature>
<feature type="transmembrane region" description="Helical" evidence="1">
    <location>
        <begin position="286"/>
        <end position="308"/>
    </location>
</feature>
<gene>
    <name evidence="2" type="ORF">F1735_08730</name>
</gene>
<feature type="transmembrane region" description="Helical" evidence="1">
    <location>
        <begin position="314"/>
        <end position="336"/>
    </location>
</feature>
<keyword evidence="1" id="KW-1133">Transmembrane helix</keyword>
<evidence type="ECO:0000313" key="2">
    <source>
        <dbReference type="EMBL" id="NHZ62387.1"/>
    </source>
</evidence>
<dbReference type="Proteomes" id="UP000610594">
    <property type="component" value="Unassembled WGS sequence"/>
</dbReference>
<proteinExistence type="predicted"/>
<keyword evidence="3" id="KW-1185">Reference proteome</keyword>
<dbReference type="RefSeq" id="WP_167236577.1">
    <property type="nucleotide sequence ID" value="NZ_WHJF01000017.1"/>
</dbReference>
<evidence type="ECO:0000313" key="3">
    <source>
        <dbReference type="Proteomes" id="UP000610594"/>
    </source>
</evidence>
<name>A0ABX0MHY3_9BURK</name>
<evidence type="ECO:0000256" key="1">
    <source>
        <dbReference type="SAM" id="Phobius"/>
    </source>
</evidence>
<keyword evidence="1" id="KW-0472">Membrane</keyword>
<comment type="caution">
    <text evidence="2">The sequence shown here is derived from an EMBL/GenBank/DDBJ whole genome shotgun (WGS) entry which is preliminary data.</text>
</comment>
<feature type="transmembrane region" description="Helical" evidence="1">
    <location>
        <begin position="218"/>
        <end position="239"/>
    </location>
</feature>
<dbReference type="EMBL" id="WHJF01000017">
    <property type="protein sequence ID" value="NHZ62387.1"/>
    <property type="molecule type" value="Genomic_DNA"/>
</dbReference>
<accession>A0ABX0MHY3</accession>